<organism evidence="4 5">
    <name type="scientific">Hymenobacter busanensis</name>
    <dbReference type="NCBI Taxonomy" id="2607656"/>
    <lineage>
        <taxon>Bacteria</taxon>
        <taxon>Pseudomonadati</taxon>
        <taxon>Bacteroidota</taxon>
        <taxon>Cytophagia</taxon>
        <taxon>Cytophagales</taxon>
        <taxon>Hymenobacteraceae</taxon>
        <taxon>Hymenobacter</taxon>
    </lineage>
</organism>
<accession>A0A7L5A328</accession>
<dbReference type="Gene3D" id="3.40.1190.20">
    <property type="match status" value="1"/>
</dbReference>
<comment type="similarity">
    <text evidence="1">Belongs to the carbohydrate kinase PfkB family.</text>
</comment>
<keyword evidence="3 4" id="KW-0418">Kinase</keyword>
<dbReference type="InterPro" id="IPR002173">
    <property type="entry name" value="Carboh/pur_kinase_PfkB_CS"/>
</dbReference>
<dbReference type="PANTHER" id="PTHR43085:SF57">
    <property type="entry name" value="CARBOHYDRATE KINASE PFKB DOMAIN-CONTAINING PROTEIN"/>
    <property type="match status" value="1"/>
</dbReference>
<sequence length="285" mass="30816">MLWDLLPSGKQAGGAPFNVAVHLHQLGVPAQLISRVGNDELGAELLRFVAAKGLSTAFVQPDDSYPTGIVQANVDNASEVTYRIVEPVAWDCIQPEPELDALVAQADVFVFGSLAARSPATRETLHRLLPRARFRVFDVNMRPPHYTPEVVLDLLSKADMVKLNHHELDELMGWLGQNLDRAAAMQWLAERFGLQAVCATCGADGAMLWTNQQLYQAPGVRVAVTDTIGSGDSFLAALLKGWLAGQEPGEMLRFACATGALVATHRGATPAFTEADVRHLLDAQA</sequence>
<dbReference type="GO" id="GO:0016301">
    <property type="term" value="F:kinase activity"/>
    <property type="evidence" value="ECO:0007669"/>
    <property type="project" value="UniProtKB-KW"/>
</dbReference>
<evidence type="ECO:0000256" key="3">
    <source>
        <dbReference type="ARBA" id="ARBA00022777"/>
    </source>
</evidence>
<dbReference type="AlphaFoldDB" id="A0A7L5A328"/>
<dbReference type="SUPFAM" id="SSF53613">
    <property type="entry name" value="Ribokinase-like"/>
    <property type="match status" value="1"/>
</dbReference>
<dbReference type="InterPro" id="IPR050306">
    <property type="entry name" value="PfkB_Carbo_kinase"/>
</dbReference>
<dbReference type="Pfam" id="PF00294">
    <property type="entry name" value="PfkB"/>
    <property type="match status" value="1"/>
</dbReference>
<comment type="caution">
    <text evidence="4">The sequence shown here is derived from an EMBL/GenBank/DDBJ whole genome shotgun (WGS) entry which is preliminary data.</text>
</comment>
<dbReference type="InterPro" id="IPR029056">
    <property type="entry name" value="Ribokinase-like"/>
</dbReference>
<gene>
    <name evidence="4" type="ORF">F0P96_16065</name>
</gene>
<dbReference type="CDD" id="cd01167">
    <property type="entry name" value="bac_FRK"/>
    <property type="match status" value="1"/>
</dbReference>
<keyword evidence="5" id="KW-1185">Reference proteome</keyword>
<dbReference type="EMBL" id="VTWU01000006">
    <property type="protein sequence ID" value="KAA9327730.1"/>
    <property type="molecule type" value="Genomic_DNA"/>
</dbReference>
<dbReference type="PROSITE" id="PS00583">
    <property type="entry name" value="PFKB_KINASES_1"/>
    <property type="match status" value="1"/>
</dbReference>
<dbReference type="Proteomes" id="UP000326380">
    <property type="component" value="Unassembled WGS sequence"/>
</dbReference>
<proteinExistence type="inferred from homology"/>
<reference evidence="4 5" key="1">
    <citation type="submission" date="2019-09" db="EMBL/GenBank/DDBJ databases">
        <title>Genome sequence of Hymenobacter sp. M3.</title>
        <authorList>
            <person name="Srinivasan S."/>
        </authorList>
    </citation>
    <scope>NUCLEOTIDE SEQUENCE [LARGE SCALE GENOMIC DNA]</scope>
    <source>
        <strain evidence="4 5">M3</strain>
    </source>
</reference>
<keyword evidence="2" id="KW-0808">Transferase</keyword>
<dbReference type="InterPro" id="IPR011611">
    <property type="entry name" value="PfkB_dom"/>
</dbReference>
<protein>
    <submittedName>
        <fullName evidence="4">Carbohydrate kinase</fullName>
    </submittedName>
</protein>
<evidence type="ECO:0000313" key="4">
    <source>
        <dbReference type="EMBL" id="KAA9327730.1"/>
    </source>
</evidence>
<evidence type="ECO:0000313" key="5">
    <source>
        <dbReference type="Proteomes" id="UP000326380"/>
    </source>
</evidence>
<evidence type="ECO:0000256" key="2">
    <source>
        <dbReference type="ARBA" id="ARBA00022679"/>
    </source>
</evidence>
<dbReference type="PANTHER" id="PTHR43085">
    <property type="entry name" value="HEXOKINASE FAMILY MEMBER"/>
    <property type="match status" value="1"/>
</dbReference>
<dbReference type="PROSITE" id="PS00584">
    <property type="entry name" value="PFKB_KINASES_2"/>
    <property type="match status" value="1"/>
</dbReference>
<name>A0A7L5A328_9BACT</name>
<evidence type="ECO:0000256" key="1">
    <source>
        <dbReference type="ARBA" id="ARBA00010688"/>
    </source>
</evidence>